<dbReference type="AlphaFoldDB" id="H0I1Q7"/>
<organism evidence="1 2">
    <name type="scientific">Mesorhizobium alhagi CCNWXJ12-2</name>
    <dbReference type="NCBI Taxonomy" id="1107882"/>
    <lineage>
        <taxon>Bacteria</taxon>
        <taxon>Pseudomonadati</taxon>
        <taxon>Pseudomonadota</taxon>
        <taxon>Alphaproteobacteria</taxon>
        <taxon>Hyphomicrobiales</taxon>
        <taxon>Phyllobacteriaceae</taxon>
        <taxon>Allomesorhizobium</taxon>
    </lineage>
</organism>
<reference evidence="1 2" key="1">
    <citation type="journal article" date="2012" name="J. Bacteriol.">
        <title>Draft Genome Sequence of Mesorhizobium alhagi CCNWXJ12-2T, a Novel Salt-Resistant Species Isolated from the Desert of Northwestern China.</title>
        <authorList>
            <person name="Zhou M."/>
            <person name="Chen W."/>
            <person name="Chen H."/>
            <person name="Wei G."/>
        </authorList>
    </citation>
    <scope>NUCLEOTIDE SEQUENCE [LARGE SCALE GENOMIC DNA]</scope>
    <source>
        <strain evidence="1 2">CCNWXJ12-2</strain>
    </source>
</reference>
<sequence length="38" mass="4252">MYASIRDFIAQRFFDFPSSSVGLGVISQQLVSLCLKVQ</sequence>
<protein>
    <submittedName>
        <fullName evidence="1">Uncharacterized protein</fullName>
    </submittedName>
</protein>
<proteinExistence type="predicted"/>
<name>H0I1Q7_9HYPH</name>
<dbReference type="EMBL" id="AHAM01000287">
    <property type="protein sequence ID" value="EHK53083.1"/>
    <property type="molecule type" value="Genomic_DNA"/>
</dbReference>
<keyword evidence="2" id="KW-1185">Reference proteome</keyword>
<accession>H0I1Q7</accession>
<gene>
    <name evidence="1" type="ORF">MAXJ12_31974</name>
</gene>
<evidence type="ECO:0000313" key="2">
    <source>
        <dbReference type="Proteomes" id="UP000003250"/>
    </source>
</evidence>
<dbReference type="Proteomes" id="UP000003250">
    <property type="component" value="Unassembled WGS sequence"/>
</dbReference>
<evidence type="ECO:0000313" key="1">
    <source>
        <dbReference type="EMBL" id="EHK53083.1"/>
    </source>
</evidence>
<dbReference type="PATRIC" id="fig|1107882.3.peg.6188"/>